<dbReference type="PANTHER" id="PTHR43289">
    <property type="entry name" value="MITOGEN-ACTIVATED PROTEIN KINASE KINASE KINASE 20-RELATED"/>
    <property type="match status" value="1"/>
</dbReference>
<organism evidence="8 9">
    <name type="scientific">Myxococcus landrumensis</name>
    <dbReference type="NCBI Taxonomy" id="2813577"/>
    <lineage>
        <taxon>Bacteria</taxon>
        <taxon>Pseudomonadati</taxon>
        <taxon>Myxococcota</taxon>
        <taxon>Myxococcia</taxon>
        <taxon>Myxococcales</taxon>
        <taxon>Cystobacterineae</taxon>
        <taxon>Myxococcaceae</taxon>
        <taxon>Myxococcus</taxon>
    </lineage>
</organism>
<dbReference type="InterPro" id="IPR000719">
    <property type="entry name" value="Prot_kinase_dom"/>
</dbReference>
<evidence type="ECO:0000259" key="7">
    <source>
        <dbReference type="PROSITE" id="PS50011"/>
    </source>
</evidence>
<evidence type="ECO:0000256" key="3">
    <source>
        <dbReference type="ARBA" id="ARBA00022777"/>
    </source>
</evidence>
<dbReference type="PANTHER" id="PTHR43289:SF6">
    <property type="entry name" value="SERINE_THREONINE-PROTEIN KINASE NEKL-3"/>
    <property type="match status" value="1"/>
</dbReference>
<dbReference type="Pfam" id="PF00069">
    <property type="entry name" value="Pkinase"/>
    <property type="match status" value="1"/>
</dbReference>
<dbReference type="PROSITE" id="PS50011">
    <property type="entry name" value="PROTEIN_KINASE_DOM"/>
    <property type="match status" value="1"/>
</dbReference>
<dbReference type="Gene3D" id="3.30.200.20">
    <property type="entry name" value="Phosphorylase Kinase, domain 1"/>
    <property type="match status" value="1"/>
</dbReference>
<dbReference type="PROSITE" id="PS00109">
    <property type="entry name" value="PROTEIN_KINASE_TYR"/>
    <property type="match status" value="1"/>
</dbReference>
<keyword evidence="1" id="KW-0808">Transferase</keyword>
<evidence type="ECO:0000256" key="4">
    <source>
        <dbReference type="ARBA" id="ARBA00022840"/>
    </source>
</evidence>
<feature type="domain" description="Protein kinase" evidence="7">
    <location>
        <begin position="182"/>
        <end position="447"/>
    </location>
</feature>
<dbReference type="InterPro" id="IPR017441">
    <property type="entry name" value="Protein_kinase_ATP_BS"/>
</dbReference>
<evidence type="ECO:0000256" key="2">
    <source>
        <dbReference type="ARBA" id="ARBA00022741"/>
    </source>
</evidence>
<dbReference type="InterPro" id="IPR011009">
    <property type="entry name" value="Kinase-like_dom_sf"/>
</dbReference>
<dbReference type="CDD" id="cd14014">
    <property type="entry name" value="STKc_PknB_like"/>
    <property type="match status" value="1"/>
</dbReference>
<feature type="binding site" evidence="5">
    <location>
        <position position="214"/>
    </location>
    <ligand>
        <name>ATP</name>
        <dbReference type="ChEBI" id="CHEBI:30616"/>
    </ligand>
</feature>
<accession>A0ABX7N298</accession>
<evidence type="ECO:0000256" key="1">
    <source>
        <dbReference type="ARBA" id="ARBA00022679"/>
    </source>
</evidence>
<keyword evidence="2 5" id="KW-0547">Nucleotide-binding</keyword>
<dbReference type="GO" id="GO:0004674">
    <property type="term" value="F:protein serine/threonine kinase activity"/>
    <property type="evidence" value="ECO:0007669"/>
    <property type="project" value="UniProtKB-KW"/>
</dbReference>
<feature type="compositionally biased region" description="Pro residues" evidence="6">
    <location>
        <begin position="504"/>
        <end position="515"/>
    </location>
</feature>
<reference evidence="8 9" key="1">
    <citation type="submission" date="2021-02" db="EMBL/GenBank/DDBJ databases">
        <title>De Novo genome assembly of isolated myxobacteria.</title>
        <authorList>
            <person name="Stevens D.C."/>
        </authorList>
    </citation>
    <scope>NUCLEOTIDE SEQUENCE [LARGE SCALE GENOMIC DNA]</scope>
    <source>
        <strain evidence="8 9">SCHIC003</strain>
    </source>
</reference>
<keyword evidence="9" id="KW-1185">Reference proteome</keyword>
<dbReference type="Gene3D" id="1.10.510.10">
    <property type="entry name" value="Transferase(Phosphotransferase) domain 1"/>
    <property type="match status" value="1"/>
</dbReference>
<evidence type="ECO:0000256" key="6">
    <source>
        <dbReference type="SAM" id="MobiDB-lite"/>
    </source>
</evidence>
<dbReference type="PROSITE" id="PS00107">
    <property type="entry name" value="PROTEIN_KINASE_ATP"/>
    <property type="match status" value="1"/>
</dbReference>
<evidence type="ECO:0000256" key="5">
    <source>
        <dbReference type="PROSITE-ProRule" id="PRU10141"/>
    </source>
</evidence>
<sequence>MCNAPVEFPSLETEVAFLRGLVAVQRMSDDILEDCLQRGLTLDAGLDVFLTQCARMVHAPAGFVSLRGTRGPVLTRVLGDLGVDVFEAASWQGPRRLPNGRMLFCTRLTLGSLDMGGLGLAVGGAFEDGGKLVMKLVEAIGEQLDTAVLAFLALMDGQGPLERLDELSVDDTPVPKGRIGKYEVLTPLGTGGMAQVLVARAQGPEGLGRLVALKRILPHLTADPAIVGQFLDEARIGLRLSHPNLVHVYDFGEAQGAYFIAMELVRGVDLDRLLRAQQGPLTPAQAVAVVAQALGGLHAAHQLRGEDGKPLHLVHRDLSPHNLMVGFDGRVKVLDFGVAKARAQRTVTLPGIVKGKPLYMSPEQARGQRLDARSDLFAMGLLLYEALTWKRAFDRGDELSSMKAICDEPLPRPESIARPLWEVMEVALAKSPAARFANAQEMADRLMEVVTPVKDAELARLTARYFPDRLRELQSLDLTRAAGRAHVAPGLAHDPQEDIDTEPRAPPPPRKNVAR</sequence>
<keyword evidence="3 8" id="KW-0418">Kinase</keyword>
<keyword evidence="8" id="KW-0723">Serine/threonine-protein kinase</keyword>
<gene>
    <name evidence="8" type="ORF">JY572_30965</name>
</gene>
<dbReference type="InterPro" id="IPR008266">
    <property type="entry name" value="Tyr_kinase_AS"/>
</dbReference>
<feature type="region of interest" description="Disordered" evidence="6">
    <location>
        <begin position="486"/>
        <end position="515"/>
    </location>
</feature>
<dbReference type="EMBL" id="CP071091">
    <property type="protein sequence ID" value="QSQ12738.1"/>
    <property type="molecule type" value="Genomic_DNA"/>
</dbReference>
<name>A0ABX7N298_9BACT</name>
<keyword evidence="4 5" id="KW-0067">ATP-binding</keyword>
<evidence type="ECO:0000313" key="9">
    <source>
        <dbReference type="Proteomes" id="UP000663090"/>
    </source>
</evidence>
<dbReference type="SUPFAM" id="SSF56112">
    <property type="entry name" value="Protein kinase-like (PK-like)"/>
    <property type="match status" value="1"/>
</dbReference>
<dbReference type="Proteomes" id="UP000663090">
    <property type="component" value="Chromosome"/>
</dbReference>
<evidence type="ECO:0000313" key="8">
    <source>
        <dbReference type="EMBL" id="QSQ12738.1"/>
    </source>
</evidence>
<protein>
    <submittedName>
        <fullName evidence="8">Serine/threonine protein kinase</fullName>
    </submittedName>
</protein>
<proteinExistence type="predicted"/>